<dbReference type="EMBL" id="FNGL01000019">
    <property type="protein sequence ID" value="SDL32251.1"/>
    <property type="molecule type" value="Genomic_DNA"/>
</dbReference>
<proteinExistence type="predicted"/>
<dbReference type="Proteomes" id="UP000198811">
    <property type="component" value="Unassembled WGS sequence"/>
</dbReference>
<comment type="caution">
    <text evidence="2">The sequence shown here is derived from an EMBL/GenBank/DDBJ whole genome shotgun (WGS) entry which is preliminary data.</text>
</comment>
<name>A0ABY0QMZ4_CLOCO</name>
<evidence type="ECO:0000256" key="1">
    <source>
        <dbReference type="SAM" id="Coils"/>
    </source>
</evidence>
<sequence length="419" mass="49477">MEYIYNQISNSIFWGLNGDADKSILKITKDYKTLLILDFIAENQTYQEQCMFTIEYFLEQYGLSKNANSSNFKDVKKILTTLEELKLIRCVNGEDLSKVSLKKFIVLDIRNLIEVKNGGKINYFQLYRNDKEDILAYDKEKIDNVKLLNFYCYLRSRIHWHTNKTSTANMTGGRAQVCFPSYETIKRDLKIEDRTITKYIEILDKDLNLIKVANPGLYCLKNDKNKITRESPNIYTMTDIIAWDAELKEGIKQYKYKYKDERVFTNSRKYKNNNKKANGYVARIEYLEQQGKATEKQIEKKNSLVESIENADTEKIEKEINEMQEEKKVVGSTDTPKSKNGDAVDRAIKQYKKQELERNKIKNKNDDDFAEFEEFFKDDKKEIIDFAKIKEESKKLNEQIEKRRNEKITMEEINKMFGC</sequence>
<gene>
    <name evidence="2" type="ORF">SAMN05216497_11930</name>
</gene>
<accession>A0ABY0QMZ4</accession>
<organism evidence="2 3">
    <name type="scientific">Clostridium cochlearium</name>
    <dbReference type="NCBI Taxonomy" id="1494"/>
    <lineage>
        <taxon>Bacteria</taxon>
        <taxon>Bacillati</taxon>
        <taxon>Bacillota</taxon>
        <taxon>Clostridia</taxon>
        <taxon>Eubacteriales</taxon>
        <taxon>Clostridiaceae</taxon>
        <taxon>Clostridium</taxon>
    </lineage>
</organism>
<reference evidence="2 3" key="1">
    <citation type="submission" date="2016-10" db="EMBL/GenBank/DDBJ databases">
        <authorList>
            <person name="Varghese N."/>
            <person name="Submissions S."/>
        </authorList>
    </citation>
    <scope>NUCLEOTIDE SEQUENCE [LARGE SCALE GENOMIC DNA]</scope>
    <source>
        <strain evidence="2 3">NLAE-zl-C224</strain>
    </source>
</reference>
<keyword evidence="1" id="KW-0175">Coiled coil</keyword>
<evidence type="ECO:0000313" key="3">
    <source>
        <dbReference type="Proteomes" id="UP000198811"/>
    </source>
</evidence>
<keyword evidence="3" id="KW-1185">Reference proteome</keyword>
<dbReference type="RefSeq" id="WP_089867152.1">
    <property type="nucleotide sequence ID" value="NZ_FNGL01000019.1"/>
</dbReference>
<evidence type="ECO:0000313" key="2">
    <source>
        <dbReference type="EMBL" id="SDL32251.1"/>
    </source>
</evidence>
<feature type="coiled-coil region" evidence="1">
    <location>
        <begin position="306"/>
        <end position="406"/>
    </location>
</feature>
<protein>
    <submittedName>
        <fullName evidence="2">Uncharacterized protein</fullName>
    </submittedName>
</protein>